<name>A0A858R4N6_9PROT</name>
<feature type="site" description="Important for substrate specificity" evidence="4">
    <location>
        <position position="84"/>
    </location>
</feature>
<evidence type="ECO:0000256" key="2">
    <source>
        <dbReference type="ARBA" id="ARBA00022801"/>
    </source>
</evidence>
<keyword evidence="4" id="KW-0963">Cytoplasm</keyword>
<sequence length="210" mass="21974">MKAGTIPGLNHPGRPRFVLASSSPRRRDLLAQIGLVPDAIDPADIDETPLKGELPGPYAGRVAAEKAAKVAPRHPGSVILAADTVVGVGRRILPKTEEPAEAQACLELMSGRRHKVFGGVCLIGADGRTWTRTVTTVVAFRTLGAEEIEAYVRSGEWKGKAGGYAIQGLASLFVREVIGSYPNIVGLPLAEVGGLLRAAGIDPLGLKADS</sequence>
<dbReference type="GO" id="GO:0005737">
    <property type="term" value="C:cytoplasm"/>
    <property type="evidence" value="ECO:0007669"/>
    <property type="project" value="UniProtKB-SubCell"/>
</dbReference>
<evidence type="ECO:0000313" key="6">
    <source>
        <dbReference type="Proteomes" id="UP000501891"/>
    </source>
</evidence>
<dbReference type="PANTHER" id="PTHR43213:SF5">
    <property type="entry name" value="BIFUNCTIONAL DTTP_UTP PYROPHOSPHATASE_METHYLTRANSFERASE PROTEIN-RELATED"/>
    <property type="match status" value="1"/>
</dbReference>
<dbReference type="GO" id="GO:0047429">
    <property type="term" value="F:nucleoside triphosphate diphosphatase activity"/>
    <property type="evidence" value="ECO:0007669"/>
    <property type="project" value="UniProtKB-EC"/>
</dbReference>
<dbReference type="PIRSF" id="PIRSF006305">
    <property type="entry name" value="Maf"/>
    <property type="match status" value="1"/>
</dbReference>
<keyword evidence="6" id="KW-1185">Reference proteome</keyword>
<evidence type="ECO:0000256" key="1">
    <source>
        <dbReference type="ARBA" id="ARBA00001968"/>
    </source>
</evidence>
<organism evidence="5 6">
    <name type="scientific">Aerophototrophica crusticola</name>
    <dbReference type="NCBI Taxonomy" id="1709002"/>
    <lineage>
        <taxon>Bacteria</taxon>
        <taxon>Pseudomonadati</taxon>
        <taxon>Pseudomonadota</taxon>
        <taxon>Alphaproteobacteria</taxon>
        <taxon>Rhodospirillales</taxon>
        <taxon>Rhodospirillaceae</taxon>
        <taxon>Aerophototrophica</taxon>
    </lineage>
</organism>
<dbReference type="InterPro" id="IPR029001">
    <property type="entry name" value="ITPase-like_fam"/>
</dbReference>
<dbReference type="PANTHER" id="PTHR43213">
    <property type="entry name" value="BIFUNCTIONAL DTTP/UTP PYROPHOSPHATASE/METHYLTRANSFERASE PROTEIN-RELATED"/>
    <property type="match status" value="1"/>
</dbReference>
<dbReference type="Proteomes" id="UP000501891">
    <property type="component" value="Chromosome"/>
</dbReference>
<dbReference type="HAMAP" id="MF_00528">
    <property type="entry name" value="Maf"/>
    <property type="match status" value="1"/>
</dbReference>
<protein>
    <recommendedName>
        <fullName evidence="4">dTTP/UTP pyrophosphatase</fullName>
        <shortName evidence="4">dTTPase/UTPase</shortName>
        <ecNumber evidence="4">3.6.1.9</ecNumber>
    </recommendedName>
    <alternativeName>
        <fullName evidence="4">Nucleoside triphosphate pyrophosphatase</fullName>
    </alternativeName>
    <alternativeName>
        <fullName evidence="4">Nucleotide pyrophosphatase</fullName>
        <shortName evidence="4">Nucleotide PPase</shortName>
    </alternativeName>
</protein>
<dbReference type="AlphaFoldDB" id="A0A858R4N6"/>
<gene>
    <name evidence="5" type="primary">maf</name>
    <name evidence="5" type="ORF">HHL28_03860</name>
</gene>
<keyword evidence="3 4" id="KW-0546">Nucleotide metabolism</keyword>
<comment type="caution">
    <text evidence="4">Lacks conserved residue(s) required for the propagation of feature annotation.</text>
</comment>
<dbReference type="NCBIfam" id="TIGR00172">
    <property type="entry name" value="maf"/>
    <property type="match status" value="1"/>
</dbReference>
<feature type="active site" description="Proton acceptor" evidence="4">
    <location>
        <position position="83"/>
    </location>
</feature>
<dbReference type="GO" id="GO:0009117">
    <property type="term" value="P:nucleotide metabolic process"/>
    <property type="evidence" value="ECO:0007669"/>
    <property type="project" value="UniProtKB-KW"/>
</dbReference>
<dbReference type="EMBL" id="CP051775">
    <property type="protein sequence ID" value="QJE72347.1"/>
    <property type="molecule type" value="Genomic_DNA"/>
</dbReference>
<accession>A0A858R4N6</accession>
<keyword evidence="2 4" id="KW-0378">Hydrolase</keyword>
<comment type="similarity">
    <text evidence="4">Belongs to the Maf family. YhdE subfamily.</text>
</comment>
<evidence type="ECO:0000256" key="3">
    <source>
        <dbReference type="ARBA" id="ARBA00023080"/>
    </source>
</evidence>
<dbReference type="EC" id="3.6.1.9" evidence="4"/>
<comment type="cofactor">
    <cofactor evidence="1 4">
        <name>a divalent metal cation</name>
        <dbReference type="ChEBI" id="CHEBI:60240"/>
    </cofactor>
</comment>
<comment type="catalytic activity">
    <reaction evidence="4">
        <text>dTTP + H2O = dTMP + diphosphate + H(+)</text>
        <dbReference type="Rhea" id="RHEA:28534"/>
        <dbReference type="ChEBI" id="CHEBI:15377"/>
        <dbReference type="ChEBI" id="CHEBI:15378"/>
        <dbReference type="ChEBI" id="CHEBI:33019"/>
        <dbReference type="ChEBI" id="CHEBI:37568"/>
        <dbReference type="ChEBI" id="CHEBI:63528"/>
        <dbReference type="EC" id="3.6.1.9"/>
    </reaction>
</comment>
<feature type="site" description="Important for substrate specificity" evidence="4">
    <location>
        <position position="25"/>
    </location>
</feature>
<dbReference type="KEGG" id="acru:HHL28_03860"/>
<feature type="site" description="Important for substrate specificity" evidence="4">
    <location>
        <position position="167"/>
    </location>
</feature>
<comment type="subcellular location">
    <subcellularLocation>
        <location evidence="4">Cytoplasm</location>
    </subcellularLocation>
</comment>
<dbReference type="Gene3D" id="3.90.950.10">
    <property type="match status" value="1"/>
</dbReference>
<comment type="catalytic activity">
    <reaction evidence="4">
        <text>UTP + H2O = UMP + diphosphate + H(+)</text>
        <dbReference type="Rhea" id="RHEA:29395"/>
        <dbReference type="ChEBI" id="CHEBI:15377"/>
        <dbReference type="ChEBI" id="CHEBI:15378"/>
        <dbReference type="ChEBI" id="CHEBI:33019"/>
        <dbReference type="ChEBI" id="CHEBI:46398"/>
        <dbReference type="ChEBI" id="CHEBI:57865"/>
        <dbReference type="EC" id="3.6.1.9"/>
    </reaction>
</comment>
<comment type="function">
    <text evidence="4">Nucleoside triphosphate pyrophosphatase that hydrolyzes dTTP and UTP. May have a dual role in cell division arrest and in preventing the incorporation of modified nucleotides into cellular nucleic acids.</text>
</comment>
<dbReference type="InterPro" id="IPR003697">
    <property type="entry name" value="Maf-like"/>
</dbReference>
<reference evidence="5" key="1">
    <citation type="submission" date="2020-04" db="EMBL/GenBank/DDBJ databases">
        <title>A desert anoxygenic phototrophic bacterium fixes CO2 using RubisCO under aerobic conditions.</title>
        <authorList>
            <person name="Tang K."/>
        </authorList>
    </citation>
    <scope>NUCLEOTIDE SEQUENCE [LARGE SCALE GENOMIC DNA]</scope>
    <source>
        <strain evidence="5">MIMtkB3</strain>
    </source>
</reference>
<evidence type="ECO:0000256" key="4">
    <source>
        <dbReference type="HAMAP-Rule" id="MF_00528"/>
    </source>
</evidence>
<evidence type="ECO:0000313" key="5">
    <source>
        <dbReference type="EMBL" id="QJE72347.1"/>
    </source>
</evidence>
<dbReference type="CDD" id="cd00555">
    <property type="entry name" value="Maf"/>
    <property type="match status" value="1"/>
</dbReference>
<dbReference type="SUPFAM" id="SSF52972">
    <property type="entry name" value="ITPase-like"/>
    <property type="match status" value="1"/>
</dbReference>
<dbReference type="Pfam" id="PF02545">
    <property type="entry name" value="Maf"/>
    <property type="match status" value="1"/>
</dbReference>
<proteinExistence type="inferred from homology"/>